<feature type="chain" id="PRO_5014444087" evidence="2">
    <location>
        <begin position="21"/>
        <end position="203"/>
    </location>
</feature>
<evidence type="ECO:0000313" key="4">
    <source>
        <dbReference type="Proteomes" id="UP000236340"/>
    </source>
</evidence>
<reference evidence="3 4" key="1">
    <citation type="journal article" date="2018" name="Genome Announc.">
        <title>Genome Sequence of Geothermobacter sp. HR-1 Iron Reducer from the Loihi Seamount.</title>
        <authorList>
            <person name="Smith H."/>
            <person name="Abuyen K."/>
            <person name="Tremblay J."/>
            <person name="Savalia P."/>
            <person name="Perez-Rodriguez I."/>
            <person name="Emerson D."/>
            <person name="Tully B."/>
            <person name="Amend J."/>
        </authorList>
    </citation>
    <scope>NUCLEOTIDE SEQUENCE [LARGE SCALE GENOMIC DNA]</scope>
    <source>
        <strain evidence="3 4">HR-1</strain>
    </source>
</reference>
<dbReference type="CDD" id="cd16325">
    <property type="entry name" value="LolA"/>
    <property type="match status" value="1"/>
</dbReference>
<evidence type="ECO:0000256" key="2">
    <source>
        <dbReference type="SAM" id="SignalP"/>
    </source>
</evidence>
<dbReference type="PANTHER" id="PTHR35869">
    <property type="entry name" value="OUTER-MEMBRANE LIPOPROTEIN CARRIER PROTEIN"/>
    <property type="match status" value="1"/>
</dbReference>
<sequence>MVRALILLLMLCGFTLPAVAIEDLPAVLARIRQAATGVQSLESDFIQEKDLAMFATTIRSRGHLAFMRERRLRWELLEPSASGFVLDGEHGRRWHNLQGKDERFDINDDPLMAAISGQLLAWFRADFTWLQQQFRIELLDTDPVRLVLHPLGDKGPLQQIEITFAADDRSITRVELTEPDGDSTRLVFEHTRINPTLDSAQFR</sequence>
<accession>A0A2K2HBF7</accession>
<dbReference type="AlphaFoldDB" id="A0A2K2HBF7"/>
<name>A0A2K2HBF7_9BACT</name>
<dbReference type="Pfam" id="PF03548">
    <property type="entry name" value="LolA"/>
    <property type="match status" value="1"/>
</dbReference>
<dbReference type="Gene3D" id="2.50.20.10">
    <property type="entry name" value="Lipoprotein localisation LolA/LolB/LppX"/>
    <property type="match status" value="1"/>
</dbReference>
<keyword evidence="3" id="KW-0449">Lipoprotein</keyword>
<evidence type="ECO:0000313" key="3">
    <source>
        <dbReference type="EMBL" id="PNU20642.1"/>
    </source>
</evidence>
<gene>
    <name evidence="3" type="ORF">C2E25_06245</name>
</gene>
<dbReference type="Proteomes" id="UP000236340">
    <property type="component" value="Unassembled WGS sequence"/>
</dbReference>
<keyword evidence="1 2" id="KW-0732">Signal</keyword>
<comment type="caution">
    <text evidence="3">The sequence shown here is derived from an EMBL/GenBank/DDBJ whole genome shotgun (WGS) entry which is preliminary data.</text>
</comment>
<dbReference type="InterPro" id="IPR029046">
    <property type="entry name" value="LolA/LolB/LppX"/>
</dbReference>
<feature type="signal peptide" evidence="2">
    <location>
        <begin position="1"/>
        <end position="20"/>
    </location>
</feature>
<dbReference type="PANTHER" id="PTHR35869:SF1">
    <property type="entry name" value="OUTER-MEMBRANE LIPOPROTEIN CARRIER PROTEIN"/>
    <property type="match status" value="1"/>
</dbReference>
<proteinExistence type="predicted"/>
<dbReference type="SUPFAM" id="SSF89392">
    <property type="entry name" value="Prokaryotic lipoproteins and lipoprotein localization factors"/>
    <property type="match status" value="1"/>
</dbReference>
<evidence type="ECO:0000256" key="1">
    <source>
        <dbReference type="ARBA" id="ARBA00022729"/>
    </source>
</evidence>
<organism evidence="3 4">
    <name type="scientific">Geothermobacter hydrogeniphilus</name>
    <dbReference type="NCBI Taxonomy" id="1969733"/>
    <lineage>
        <taxon>Bacteria</taxon>
        <taxon>Pseudomonadati</taxon>
        <taxon>Thermodesulfobacteriota</taxon>
        <taxon>Desulfuromonadia</taxon>
        <taxon>Desulfuromonadales</taxon>
        <taxon>Geothermobacteraceae</taxon>
        <taxon>Geothermobacter</taxon>
    </lineage>
</organism>
<dbReference type="EMBL" id="PPFX01000010">
    <property type="protein sequence ID" value="PNU20642.1"/>
    <property type="molecule type" value="Genomic_DNA"/>
</dbReference>
<dbReference type="InterPro" id="IPR004564">
    <property type="entry name" value="OM_lipoprot_carrier_LolA-like"/>
</dbReference>
<protein>
    <submittedName>
        <fullName evidence="3">Outer membrane lipoprotein carrier protein LolA</fullName>
    </submittedName>
</protein>